<keyword evidence="1 4" id="KW-0560">Oxidoreductase</keyword>
<dbReference type="PANTHER" id="PTHR11699">
    <property type="entry name" value="ALDEHYDE DEHYDROGENASE-RELATED"/>
    <property type="match status" value="1"/>
</dbReference>
<dbReference type="AlphaFoldDB" id="A0A2X1QEG8"/>
<dbReference type="Gene3D" id="3.40.605.10">
    <property type="entry name" value="Aldehyde Dehydrogenase, Chain A, domain 1"/>
    <property type="match status" value="1"/>
</dbReference>
<evidence type="ECO:0000313" key="5">
    <source>
        <dbReference type="Proteomes" id="UP000251123"/>
    </source>
</evidence>
<dbReference type="Pfam" id="PF00171">
    <property type="entry name" value="Aldedh"/>
    <property type="match status" value="1"/>
</dbReference>
<protein>
    <submittedName>
        <fullName evidence="4">Phenylacetaldehyde dehydrogenase</fullName>
        <ecNumber evidence="4">1.2.1.39</ecNumber>
    </submittedName>
</protein>
<evidence type="ECO:0000259" key="3">
    <source>
        <dbReference type="Pfam" id="PF00171"/>
    </source>
</evidence>
<evidence type="ECO:0000256" key="1">
    <source>
        <dbReference type="ARBA" id="ARBA00023002"/>
    </source>
</evidence>
<reference evidence="4 5" key="1">
    <citation type="submission" date="2018-06" db="EMBL/GenBank/DDBJ databases">
        <authorList>
            <consortium name="Pathogen Informatics"/>
            <person name="Doyle S."/>
        </authorList>
    </citation>
    <scope>NUCLEOTIDE SEQUENCE [LARGE SCALE GENOMIC DNA]</scope>
    <source>
        <strain evidence="4 5">NCTC9601</strain>
    </source>
</reference>
<dbReference type="InterPro" id="IPR015590">
    <property type="entry name" value="Aldehyde_DH_dom"/>
</dbReference>
<gene>
    <name evidence="4" type="primary">feaB_2</name>
    <name evidence="4" type="ORF">NCTC9601_00711</name>
</gene>
<dbReference type="GO" id="GO:0008957">
    <property type="term" value="F:phenylacetaldehyde dehydrogenase (NAD+) activity"/>
    <property type="evidence" value="ECO:0007669"/>
    <property type="project" value="UniProtKB-EC"/>
</dbReference>
<sequence>MSTSQIALLASVQQFLDRQHGLYIDGAPCAAQSENRLTVWDPATGQAIATTADASPADVDRAVMSAWRAFVDRRWAGRTPADRERILLRFADLVEQHGEELAQLETLEQGKSIAISRAFEVGCTLNWMRYTAGLTTKISGRTLDVSNPVPARGALPGVDQKRAGRGGCGHRSVEFPADDRHVEGHAGPGGGLFDRHQTSETTPLTLLRVAELADPGGHS</sequence>
<dbReference type="InterPro" id="IPR016162">
    <property type="entry name" value="Ald_DH_N"/>
</dbReference>
<dbReference type="SUPFAM" id="SSF53720">
    <property type="entry name" value="ALDH-like"/>
    <property type="match status" value="1"/>
</dbReference>
<dbReference type="EMBL" id="UASN01000008">
    <property type="protein sequence ID" value="SPX53178.1"/>
    <property type="molecule type" value="Genomic_DNA"/>
</dbReference>
<keyword evidence="2" id="KW-0520">NAD</keyword>
<accession>A0A2X1QEG8</accession>
<dbReference type="EC" id="1.2.1.39" evidence="4"/>
<dbReference type="InterPro" id="IPR016161">
    <property type="entry name" value="Ald_DH/histidinol_DH"/>
</dbReference>
<evidence type="ECO:0000313" key="4">
    <source>
        <dbReference type="EMBL" id="SPX53178.1"/>
    </source>
</evidence>
<organism evidence="4 5">
    <name type="scientific">Klebsiella pneumoniae</name>
    <dbReference type="NCBI Taxonomy" id="573"/>
    <lineage>
        <taxon>Bacteria</taxon>
        <taxon>Pseudomonadati</taxon>
        <taxon>Pseudomonadota</taxon>
        <taxon>Gammaproteobacteria</taxon>
        <taxon>Enterobacterales</taxon>
        <taxon>Enterobacteriaceae</taxon>
        <taxon>Klebsiella/Raoultella group</taxon>
        <taxon>Klebsiella</taxon>
        <taxon>Klebsiella pneumoniae complex</taxon>
    </lineage>
</organism>
<evidence type="ECO:0000256" key="2">
    <source>
        <dbReference type="ARBA" id="ARBA00023027"/>
    </source>
</evidence>
<name>A0A2X1QEG8_KLEPN</name>
<dbReference type="Proteomes" id="UP000251123">
    <property type="component" value="Unassembled WGS sequence"/>
</dbReference>
<feature type="domain" description="Aldehyde dehydrogenase" evidence="3">
    <location>
        <begin position="32"/>
        <end position="146"/>
    </location>
</feature>
<proteinExistence type="predicted"/>